<accession>A0AAJ0A584</accession>
<sequence>MVKEQPPGVGGIEWAMIKPVRVPVRVQKGGAGRFGLMSKASASFLGRVAKGSAVLRRVVVSLDTSDYSIAVWGVCCYSGHALFRAALLH</sequence>
<proteinExistence type="predicted"/>
<evidence type="ECO:0000313" key="2">
    <source>
        <dbReference type="Proteomes" id="UP001224890"/>
    </source>
</evidence>
<dbReference type="AlphaFoldDB" id="A0AAJ0A584"/>
<dbReference type="GeneID" id="85462436"/>
<organism evidence="1 2">
    <name type="scientific">Colletotrichum godetiae</name>
    <dbReference type="NCBI Taxonomy" id="1209918"/>
    <lineage>
        <taxon>Eukaryota</taxon>
        <taxon>Fungi</taxon>
        <taxon>Dikarya</taxon>
        <taxon>Ascomycota</taxon>
        <taxon>Pezizomycotina</taxon>
        <taxon>Sordariomycetes</taxon>
        <taxon>Hypocreomycetidae</taxon>
        <taxon>Glomerellales</taxon>
        <taxon>Glomerellaceae</taxon>
        <taxon>Colletotrichum</taxon>
        <taxon>Colletotrichum acutatum species complex</taxon>
    </lineage>
</organism>
<dbReference type="Proteomes" id="UP001224890">
    <property type="component" value="Unassembled WGS sequence"/>
</dbReference>
<evidence type="ECO:0000313" key="1">
    <source>
        <dbReference type="EMBL" id="KAK1656713.1"/>
    </source>
</evidence>
<keyword evidence="2" id="KW-1185">Reference proteome</keyword>
<reference evidence="1" key="1">
    <citation type="submission" date="2021-06" db="EMBL/GenBank/DDBJ databases">
        <title>Comparative genomics, transcriptomics and evolutionary studies reveal genomic signatures of adaptation to plant cell wall in hemibiotrophic fungi.</title>
        <authorList>
            <consortium name="DOE Joint Genome Institute"/>
            <person name="Baroncelli R."/>
            <person name="Diaz J.F."/>
            <person name="Benocci T."/>
            <person name="Peng M."/>
            <person name="Battaglia E."/>
            <person name="Haridas S."/>
            <person name="Andreopoulos W."/>
            <person name="Labutti K."/>
            <person name="Pangilinan J."/>
            <person name="Floch G.L."/>
            <person name="Makela M.R."/>
            <person name="Henrissat B."/>
            <person name="Grigoriev I.V."/>
            <person name="Crouch J.A."/>
            <person name="De Vries R.P."/>
            <person name="Sukno S.A."/>
            <person name="Thon M.R."/>
        </authorList>
    </citation>
    <scope>NUCLEOTIDE SEQUENCE</scope>
    <source>
        <strain evidence="1">CBS 193.32</strain>
    </source>
</reference>
<dbReference type="RefSeq" id="XP_060421477.1">
    <property type="nucleotide sequence ID" value="XM_060577910.1"/>
</dbReference>
<protein>
    <submittedName>
        <fullName evidence="1">Uncharacterized protein</fullName>
    </submittedName>
</protein>
<gene>
    <name evidence="1" type="ORF">BDP55DRAFT_70038</name>
</gene>
<dbReference type="EMBL" id="JAHMHR010000128">
    <property type="protein sequence ID" value="KAK1656713.1"/>
    <property type="molecule type" value="Genomic_DNA"/>
</dbReference>
<name>A0AAJ0A584_9PEZI</name>
<comment type="caution">
    <text evidence="1">The sequence shown here is derived from an EMBL/GenBank/DDBJ whole genome shotgun (WGS) entry which is preliminary data.</text>
</comment>